<dbReference type="eggNOG" id="COG1044">
    <property type="taxonomic scope" value="Bacteria"/>
</dbReference>
<dbReference type="HOGENOM" id="CLU_1342798_0_0_6"/>
<dbReference type="Proteomes" id="UP000013940">
    <property type="component" value="Chromosome"/>
</dbReference>
<evidence type="ECO:0000313" key="1">
    <source>
        <dbReference type="EMBL" id="AGL83487.1"/>
    </source>
</evidence>
<evidence type="ECO:0000313" key="2">
    <source>
        <dbReference type="Proteomes" id="UP000013940"/>
    </source>
</evidence>
<dbReference type="Gene3D" id="2.160.10.10">
    <property type="entry name" value="Hexapeptide repeat proteins"/>
    <property type="match status" value="1"/>
</dbReference>
<proteinExistence type="predicted"/>
<gene>
    <name evidence="1" type="ORF">PFLCHA0_c16990</name>
</gene>
<organism evidence="1 2">
    <name type="scientific">Pseudomonas protegens (strain DSM 19095 / LMG 27888 / CFBP 6595 / CHA0)</name>
    <dbReference type="NCBI Taxonomy" id="1124983"/>
    <lineage>
        <taxon>Bacteria</taxon>
        <taxon>Pseudomonadati</taxon>
        <taxon>Pseudomonadota</taxon>
        <taxon>Gammaproteobacteria</taxon>
        <taxon>Pseudomonadales</taxon>
        <taxon>Pseudomonadaceae</taxon>
        <taxon>Pseudomonas</taxon>
    </lineage>
</organism>
<dbReference type="KEGG" id="pprc:PFLCHA0_c16990"/>
<name>A0A2C9EIK8_PSEPH</name>
<dbReference type="EMBL" id="CP003190">
    <property type="protein sequence ID" value="AGL83487.1"/>
    <property type="molecule type" value="Genomic_DNA"/>
</dbReference>
<evidence type="ECO:0008006" key="3">
    <source>
        <dbReference type="Google" id="ProtNLM"/>
    </source>
</evidence>
<dbReference type="SUPFAM" id="SSF51161">
    <property type="entry name" value="Trimeric LpxA-like enzymes"/>
    <property type="match status" value="1"/>
</dbReference>
<dbReference type="InterPro" id="IPR011004">
    <property type="entry name" value="Trimer_LpxA-like_sf"/>
</dbReference>
<protein>
    <recommendedName>
        <fullName evidence="3">Acetyltransferase</fullName>
    </recommendedName>
</protein>
<dbReference type="AlphaFoldDB" id="A0A2C9EIK8"/>
<sequence>MTRHIVLGEGWAFEHACQMATELGLPHVQHRLLSADRYNFQLDEFIDRYPAQDFEVFVALDERAVNYSRHKLISQVRLAGYRLFNLVSPRSIVEESAVLQGNAYVGAGCNLASGAVVGLGSWLDRQVTLDCSVQLGACVTLQAGVTLGRGVEIGRGTTLSAGSFALAGTKVGRHCEWLLGGKLPEVLADKSFYDALMPDGARILKN</sequence>
<reference evidence="2" key="1">
    <citation type="journal article" date="2014" name="Genome Announc.">
        <title>Full-genome sequence of the plant growth-promoting bacterium Pseudomonas protegens CHA0.</title>
        <authorList>
            <person name="Jousset A."/>
            <person name="Schuldes J."/>
            <person name="Keel C."/>
            <person name="Maurhofer M."/>
            <person name="Daniel R."/>
            <person name="Scheu S."/>
            <person name="Thuermer A."/>
        </authorList>
    </citation>
    <scope>NUCLEOTIDE SEQUENCE [LARGE SCALE GENOMIC DNA]</scope>
    <source>
        <strain evidence="2">DSM 19095 / LMG 27888 / CFBP 6595 / CHA0</strain>
    </source>
</reference>
<accession>A0A2C9EIK8</accession>